<dbReference type="PANTHER" id="PTHR33116:SF84">
    <property type="entry name" value="RNA-DIRECTED DNA POLYMERASE"/>
    <property type="match status" value="1"/>
</dbReference>
<dbReference type="InterPro" id="IPR026960">
    <property type="entry name" value="RVT-Znf"/>
</dbReference>
<evidence type="ECO:0000313" key="2">
    <source>
        <dbReference type="EMBL" id="KAK9666760.1"/>
    </source>
</evidence>
<organism evidence="2 3">
    <name type="scientific">Saponaria officinalis</name>
    <name type="common">Common soapwort</name>
    <name type="synonym">Lychnis saponaria</name>
    <dbReference type="NCBI Taxonomy" id="3572"/>
    <lineage>
        <taxon>Eukaryota</taxon>
        <taxon>Viridiplantae</taxon>
        <taxon>Streptophyta</taxon>
        <taxon>Embryophyta</taxon>
        <taxon>Tracheophyta</taxon>
        <taxon>Spermatophyta</taxon>
        <taxon>Magnoliopsida</taxon>
        <taxon>eudicotyledons</taxon>
        <taxon>Gunneridae</taxon>
        <taxon>Pentapetalae</taxon>
        <taxon>Caryophyllales</taxon>
        <taxon>Caryophyllaceae</taxon>
        <taxon>Caryophylleae</taxon>
        <taxon>Saponaria</taxon>
    </lineage>
</organism>
<dbReference type="AlphaFoldDB" id="A0AAW1GTF3"/>
<reference evidence="2" key="1">
    <citation type="submission" date="2024-03" db="EMBL/GenBank/DDBJ databases">
        <title>WGS assembly of Saponaria officinalis var. Norfolk2.</title>
        <authorList>
            <person name="Jenkins J."/>
            <person name="Shu S."/>
            <person name="Grimwood J."/>
            <person name="Barry K."/>
            <person name="Goodstein D."/>
            <person name="Schmutz J."/>
            <person name="Leebens-Mack J."/>
            <person name="Osbourn A."/>
        </authorList>
    </citation>
    <scope>NUCLEOTIDE SEQUENCE [LARGE SCALE GENOMIC DNA]</scope>
    <source>
        <strain evidence="2">JIC</strain>
    </source>
</reference>
<gene>
    <name evidence="2" type="ORF">RND81_14G209300</name>
</gene>
<protein>
    <recommendedName>
        <fullName evidence="1">Reverse transcriptase zinc-binding domain-containing protein</fullName>
    </recommendedName>
</protein>
<feature type="domain" description="Reverse transcriptase zinc-binding" evidence="1">
    <location>
        <begin position="108"/>
        <end position="190"/>
    </location>
</feature>
<dbReference type="EMBL" id="JBDFQZ010000014">
    <property type="protein sequence ID" value="KAK9666760.1"/>
    <property type="molecule type" value="Genomic_DNA"/>
</dbReference>
<dbReference type="Pfam" id="PF13966">
    <property type="entry name" value="zf-RVT"/>
    <property type="match status" value="1"/>
</dbReference>
<comment type="caution">
    <text evidence="2">The sequence shown here is derived from an EMBL/GenBank/DDBJ whole genome shotgun (WGS) entry which is preliminary data.</text>
</comment>
<keyword evidence="3" id="KW-1185">Reference proteome</keyword>
<evidence type="ECO:0000313" key="3">
    <source>
        <dbReference type="Proteomes" id="UP001443914"/>
    </source>
</evidence>
<name>A0AAW1GTF3_SAPOF</name>
<evidence type="ECO:0000259" key="1">
    <source>
        <dbReference type="Pfam" id="PF13966"/>
    </source>
</evidence>
<accession>A0AAW1GTF3</accession>
<proteinExistence type="predicted"/>
<dbReference type="Proteomes" id="UP001443914">
    <property type="component" value="Unassembled WGS sequence"/>
</dbReference>
<dbReference type="PANTHER" id="PTHR33116">
    <property type="entry name" value="REVERSE TRANSCRIPTASE ZINC-BINDING DOMAIN-CONTAINING PROTEIN-RELATED-RELATED"/>
    <property type="match status" value="1"/>
</dbReference>
<sequence>MYTSWYRFDLRVKVILHMLGGNNVTPLELFGEGNISLYVASISVMGSAQKKDHLWVKWVNGVYLRGTTWFDYSASSSSTWAWKRICRIKNTVRAGNVGNWWLKEGNSYTVSQGYMWRCPGSAPVRWHQQVWNRICLPKHSFINWLFVLGRLQTKLRMNHLGYSGDLLCFLCAAATESSTHLFFECPYSAKCVQVVASKLGMYIPVTGTWLWWEQTGFSSAFHKTFVGASLCALIYRIWLTRNHSLHNGVLVRPIWTKSLIPELVFRCKSVVNSKLIVSHGQWLSNM</sequence>